<name>A0A7J0GD92_9ERIC</name>
<comment type="caution">
    <text evidence="1">The sequence shown here is derived from an EMBL/GenBank/DDBJ whole genome shotgun (WGS) entry which is preliminary data.</text>
</comment>
<gene>
    <name evidence="1" type="ORF">Acr_20g0004660</name>
</gene>
<protein>
    <submittedName>
        <fullName evidence="1">Uncharacterized protein</fullName>
    </submittedName>
</protein>
<evidence type="ECO:0000313" key="1">
    <source>
        <dbReference type="EMBL" id="GFZ08658.1"/>
    </source>
</evidence>
<keyword evidence="2" id="KW-1185">Reference proteome</keyword>
<proteinExistence type="predicted"/>
<dbReference type="Proteomes" id="UP000585474">
    <property type="component" value="Unassembled WGS sequence"/>
</dbReference>
<organism evidence="1 2">
    <name type="scientific">Actinidia rufa</name>
    <dbReference type="NCBI Taxonomy" id="165716"/>
    <lineage>
        <taxon>Eukaryota</taxon>
        <taxon>Viridiplantae</taxon>
        <taxon>Streptophyta</taxon>
        <taxon>Embryophyta</taxon>
        <taxon>Tracheophyta</taxon>
        <taxon>Spermatophyta</taxon>
        <taxon>Magnoliopsida</taxon>
        <taxon>eudicotyledons</taxon>
        <taxon>Gunneridae</taxon>
        <taxon>Pentapetalae</taxon>
        <taxon>asterids</taxon>
        <taxon>Ericales</taxon>
        <taxon>Actinidiaceae</taxon>
        <taxon>Actinidia</taxon>
    </lineage>
</organism>
<reference evidence="1 2" key="1">
    <citation type="submission" date="2019-07" db="EMBL/GenBank/DDBJ databases">
        <title>De Novo Assembly of kiwifruit Actinidia rufa.</title>
        <authorList>
            <person name="Sugita-Konishi S."/>
            <person name="Sato K."/>
            <person name="Mori E."/>
            <person name="Abe Y."/>
            <person name="Kisaki G."/>
            <person name="Hamano K."/>
            <person name="Suezawa K."/>
            <person name="Otani M."/>
            <person name="Fukuda T."/>
            <person name="Manabe T."/>
            <person name="Gomi K."/>
            <person name="Tabuchi M."/>
            <person name="Akimitsu K."/>
            <person name="Kataoka I."/>
        </authorList>
    </citation>
    <scope>NUCLEOTIDE SEQUENCE [LARGE SCALE GENOMIC DNA]</scope>
    <source>
        <strain evidence="2">cv. Fuchu</strain>
    </source>
</reference>
<accession>A0A7J0GD92</accession>
<sequence length="67" mass="7335">MREDPKGIRNLGFAANKVANKAANKIQKGLGGNKQARQQQQQATTSGHAVMVAAKRTATAAWRFWQQ</sequence>
<dbReference type="EMBL" id="BJWL01000020">
    <property type="protein sequence ID" value="GFZ08658.1"/>
    <property type="molecule type" value="Genomic_DNA"/>
</dbReference>
<evidence type="ECO:0000313" key="2">
    <source>
        <dbReference type="Proteomes" id="UP000585474"/>
    </source>
</evidence>
<dbReference type="AlphaFoldDB" id="A0A7J0GD92"/>